<name>A0A6C0DCA9_9ZZZZ</name>
<proteinExistence type="predicted"/>
<evidence type="ECO:0000313" key="1">
    <source>
        <dbReference type="EMBL" id="QHT14636.1"/>
    </source>
</evidence>
<accession>A0A6C0DCA9</accession>
<reference evidence="1" key="1">
    <citation type="journal article" date="2020" name="Nature">
        <title>Giant virus diversity and host interactions through global metagenomics.</title>
        <authorList>
            <person name="Schulz F."/>
            <person name="Roux S."/>
            <person name="Paez-Espino D."/>
            <person name="Jungbluth S."/>
            <person name="Walsh D.A."/>
            <person name="Denef V.J."/>
            <person name="McMahon K.D."/>
            <person name="Konstantinidis K.T."/>
            <person name="Eloe-Fadrosh E.A."/>
            <person name="Kyrpides N.C."/>
            <person name="Woyke T."/>
        </authorList>
    </citation>
    <scope>NUCLEOTIDE SEQUENCE</scope>
    <source>
        <strain evidence="1">GVMAG-M-3300023174-141</strain>
    </source>
</reference>
<dbReference type="EMBL" id="MN739587">
    <property type="protein sequence ID" value="QHT14636.1"/>
    <property type="molecule type" value="Genomic_DNA"/>
</dbReference>
<organism evidence="1">
    <name type="scientific">viral metagenome</name>
    <dbReference type="NCBI Taxonomy" id="1070528"/>
    <lineage>
        <taxon>unclassified sequences</taxon>
        <taxon>metagenomes</taxon>
        <taxon>organismal metagenomes</taxon>
    </lineage>
</organism>
<evidence type="ECO:0008006" key="2">
    <source>
        <dbReference type="Google" id="ProtNLM"/>
    </source>
</evidence>
<protein>
    <recommendedName>
        <fullName evidence="2">Glycosyltransferase</fullName>
    </recommendedName>
</protein>
<sequence>MSSWANRNLPRKRNLSQIPPEFRPEIVPRVEQPAVVLSESFRFKPANEVVYPDRSSLEPIPHPRQFVNQRIESAPAVRAKELRYQDKSYVFVILRHIRNTRDNDLWISCYNSIRQFYTNQIIIIDDNSSINTVNGKLVNTEIIKSEFNGAGEILPYHYFLKYKWADRMVFLHDSMFMNRVFLDTELQGSIRFHWHFENKSVNPKMSTFLSMLQHSDVIEEFIQHSEWKGCFGATSIVDIEVVEKLEETYGLFSRLILSIRTRSDREMFERVLGMVVAYEGLIQADNYSNFGDILKYPSSFEEQFQTIDLARQLVLQNGYDTAILKVWKGR</sequence>
<dbReference type="AlphaFoldDB" id="A0A6C0DCA9"/>